<proteinExistence type="predicted"/>
<dbReference type="InterPro" id="IPR022385">
    <property type="entry name" value="Rhs_assc_core"/>
</dbReference>
<dbReference type="OrthoDB" id="5905222at2"/>
<dbReference type="PANTHER" id="PTHR32305">
    <property type="match status" value="1"/>
</dbReference>
<organism evidence="4 5">
    <name type="scientific">Pseudomonas asturiensis</name>
    <dbReference type="NCBI Taxonomy" id="1190415"/>
    <lineage>
        <taxon>Bacteria</taxon>
        <taxon>Pseudomonadati</taxon>
        <taxon>Pseudomonadota</taxon>
        <taxon>Gammaproteobacteria</taxon>
        <taxon>Pseudomonadales</taxon>
        <taxon>Pseudomonadaceae</taxon>
        <taxon>Pseudomonas</taxon>
    </lineage>
</organism>
<accession>A0A1M7PEQ5</accession>
<evidence type="ECO:0000259" key="3">
    <source>
        <dbReference type="Pfam" id="PF25023"/>
    </source>
</evidence>
<keyword evidence="1" id="KW-0677">Repeat</keyword>
<feature type="domain" description="Teneurin-like YD-shell" evidence="3">
    <location>
        <begin position="10"/>
        <end position="148"/>
    </location>
</feature>
<evidence type="ECO:0000313" key="5">
    <source>
        <dbReference type="Proteomes" id="UP000183983"/>
    </source>
</evidence>
<protein>
    <submittedName>
        <fullName evidence="4">RHS repeat-associated core domain-containing protein</fullName>
    </submittedName>
</protein>
<dbReference type="STRING" id="1190415.SAMN05216593_11059"/>
<dbReference type="NCBIfam" id="TIGR03696">
    <property type="entry name" value="Rhs_assc_core"/>
    <property type="match status" value="1"/>
</dbReference>
<dbReference type="InterPro" id="IPR050708">
    <property type="entry name" value="T6SS_VgrG/RHS"/>
</dbReference>
<dbReference type="SUPFAM" id="SSF56399">
    <property type="entry name" value="ADP-ribosylation"/>
    <property type="match status" value="1"/>
</dbReference>
<dbReference type="Pfam" id="PF25023">
    <property type="entry name" value="TEN_YD-shell"/>
    <property type="match status" value="1"/>
</dbReference>
<gene>
    <name evidence="4" type="ORF">SAMN05216593_11059</name>
</gene>
<reference evidence="4 5" key="1">
    <citation type="submission" date="2016-11" db="EMBL/GenBank/DDBJ databases">
        <authorList>
            <person name="Jaros S."/>
            <person name="Januszkiewicz K."/>
            <person name="Wedrychowicz H."/>
        </authorList>
    </citation>
    <scope>NUCLEOTIDE SEQUENCE [LARGE SCALE GENOMIC DNA]</scope>
    <source>
        <strain evidence="4 5">LMG 26898</strain>
    </source>
</reference>
<dbReference type="Proteomes" id="UP000183983">
    <property type="component" value="Unassembled WGS sequence"/>
</dbReference>
<dbReference type="AlphaFoldDB" id="A0A1M7PEQ5"/>
<dbReference type="PANTHER" id="PTHR32305:SF15">
    <property type="entry name" value="PROTEIN RHSA-RELATED"/>
    <property type="match status" value="1"/>
</dbReference>
<dbReference type="Gene3D" id="2.180.10.10">
    <property type="entry name" value="RHS repeat-associated core"/>
    <property type="match status" value="1"/>
</dbReference>
<evidence type="ECO:0000256" key="1">
    <source>
        <dbReference type="ARBA" id="ARBA00022737"/>
    </source>
</evidence>
<feature type="region of interest" description="Disordered" evidence="2">
    <location>
        <begin position="233"/>
        <end position="272"/>
    </location>
</feature>
<feature type="compositionally biased region" description="Polar residues" evidence="2">
    <location>
        <begin position="243"/>
        <end position="254"/>
    </location>
</feature>
<dbReference type="InterPro" id="IPR056823">
    <property type="entry name" value="TEN-like_YD-shell"/>
</dbReference>
<dbReference type="EMBL" id="FRDA01000010">
    <property type="protein sequence ID" value="SHN15470.1"/>
    <property type="molecule type" value="Genomic_DNA"/>
</dbReference>
<evidence type="ECO:0000256" key="2">
    <source>
        <dbReference type="SAM" id="MobiDB-lite"/>
    </source>
</evidence>
<sequence length="368" mass="40047">MGFSAQTALCRYRYDALDRLTASAPATDTEVQWFYQKNRLAIEIQGDVQRRLVQHEAVLLAQKQRAQGEASTNMLATDQHRSVLQRLLGAGLESLAYTPYGHHPVESDQTFVPGFNGEPCDPVTGHYLLGNGYRAFNPVLMRFNSPDSLSPFEDGGLNAYAYCEGDPVNFDDPTGHMLGYSALLKMQPAKRAMVFGAEHSSLPRVMGSLPAGHAVPGVGNGVPVSSTVASTASVASRSPTQPIPSSEVNVTSPSVAKPGRSRKRNALRDDGAAKVKKAKREYESAMESFAVTNSLLGADPYLLGRLDARATLREAAYRKLNNEYMDANRSKPGFSQAAFDENRTLLNAANRRIETYAQTSSEVATIRQ</sequence>
<name>A0A1M7PEQ5_9PSED</name>
<evidence type="ECO:0000313" key="4">
    <source>
        <dbReference type="EMBL" id="SHN15470.1"/>
    </source>
</evidence>